<dbReference type="InterPro" id="IPR050824">
    <property type="entry name" value="Thiol_disulfide_DsbA"/>
</dbReference>
<keyword evidence="6" id="KW-0676">Redox-active center</keyword>
<dbReference type="Gene3D" id="3.40.30.10">
    <property type="entry name" value="Glutaredoxin"/>
    <property type="match status" value="1"/>
</dbReference>
<proteinExistence type="inferred from homology"/>
<dbReference type="InterPro" id="IPR036249">
    <property type="entry name" value="Thioredoxin-like_sf"/>
</dbReference>
<dbReference type="InterPro" id="IPR023205">
    <property type="entry name" value="DsbA/DsbL"/>
</dbReference>
<dbReference type="Pfam" id="PF01323">
    <property type="entry name" value="DSBA"/>
    <property type="match status" value="1"/>
</dbReference>
<dbReference type="EMBL" id="AP024202">
    <property type="protein sequence ID" value="BCN92241.1"/>
    <property type="molecule type" value="Genomic_DNA"/>
</dbReference>
<evidence type="ECO:0000256" key="5">
    <source>
        <dbReference type="ARBA" id="ARBA00023157"/>
    </source>
</evidence>
<protein>
    <recommendedName>
        <fullName evidence="7">Thiol:disulfide interchange protein</fullName>
    </recommendedName>
</protein>
<keyword evidence="3 8" id="KW-0732">Signal</keyword>
<dbReference type="Proteomes" id="UP001054820">
    <property type="component" value="Chromosome"/>
</dbReference>
<evidence type="ECO:0000256" key="1">
    <source>
        <dbReference type="ARBA" id="ARBA00004418"/>
    </source>
</evidence>
<keyword evidence="11" id="KW-1185">Reference proteome</keyword>
<dbReference type="PIRSF" id="PIRSF001488">
    <property type="entry name" value="Tdi_protein"/>
    <property type="match status" value="1"/>
</dbReference>
<evidence type="ECO:0000313" key="10">
    <source>
        <dbReference type="EMBL" id="BCN92241.1"/>
    </source>
</evidence>
<accession>A0ABM7MA85</accession>
<comment type="subcellular location">
    <subcellularLocation>
        <location evidence="1 7">Periplasm</location>
    </subcellularLocation>
</comment>
<dbReference type="PROSITE" id="PS51352">
    <property type="entry name" value="THIOREDOXIN_2"/>
    <property type="match status" value="1"/>
</dbReference>
<name>A0ABM7MA85_9GAMM</name>
<evidence type="ECO:0000256" key="3">
    <source>
        <dbReference type="ARBA" id="ARBA00022729"/>
    </source>
</evidence>
<dbReference type="RefSeq" id="WP_237261947.1">
    <property type="nucleotide sequence ID" value="NZ_AP024202.1"/>
</dbReference>
<keyword evidence="5 7" id="KW-1015">Disulfide bond</keyword>
<dbReference type="InterPro" id="IPR013766">
    <property type="entry name" value="Thioredoxin_domain"/>
</dbReference>
<organism evidence="10 11">
    <name type="scientific">Thiomicrorhabdus immobilis</name>
    <dbReference type="NCBI Taxonomy" id="2791037"/>
    <lineage>
        <taxon>Bacteria</taxon>
        <taxon>Pseudomonadati</taxon>
        <taxon>Pseudomonadota</taxon>
        <taxon>Gammaproteobacteria</taxon>
        <taxon>Thiotrichales</taxon>
        <taxon>Piscirickettsiaceae</taxon>
        <taxon>Thiomicrorhabdus</taxon>
    </lineage>
</organism>
<evidence type="ECO:0000259" key="9">
    <source>
        <dbReference type="PROSITE" id="PS51352"/>
    </source>
</evidence>
<evidence type="ECO:0000256" key="7">
    <source>
        <dbReference type="PIRNR" id="PIRNR001488"/>
    </source>
</evidence>
<feature type="chain" id="PRO_5045549268" description="Thiol:disulfide interchange protein" evidence="8">
    <location>
        <begin position="24"/>
        <end position="208"/>
    </location>
</feature>
<dbReference type="PANTHER" id="PTHR35891:SF3">
    <property type="entry name" value="THIOL:DISULFIDE INTERCHANGE PROTEIN DSBL"/>
    <property type="match status" value="1"/>
</dbReference>
<evidence type="ECO:0000256" key="8">
    <source>
        <dbReference type="SAM" id="SignalP"/>
    </source>
</evidence>
<sequence>MQRRAFLAGCAGLLTASSFPALSADGFGLVEGVEYKLVPQPQPTIPHPKKVVEVFGYSCPHCYHLEPSLNEWLKDKPEDIYFERMPVVFNSPNWIFMARVFFTAQELGVIEQSHTPFFDALHKDKKELFTVEAIAKFFTQFGVKESDFINNFKSFKVDQLVRKAGKLTRAYGVEGVPAIIVNGKYLTDVGMNGSRDKMWTTVNTLTNQ</sequence>
<evidence type="ECO:0000256" key="4">
    <source>
        <dbReference type="ARBA" id="ARBA00022764"/>
    </source>
</evidence>
<dbReference type="InterPro" id="IPR001853">
    <property type="entry name" value="DSBA-like_thioredoxin_dom"/>
</dbReference>
<dbReference type="PANTHER" id="PTHR35891">
    <property type="entry name" value="THIOL:DISULFIDE INTERCHANGE PROTEIN DSBA"/>
    <property type="match status" value="1"/>
</dbReference>
<keyword evidence="4 7" id="KW-0574">Periplasm</keyword>
<dbReference type="SUPFAM" id="SSF52833">
    <property type="entry name" value="Thioredoxin-like"/>
    <property type="match status" value="1"/>
</dbReference>
<feature type="domain" description="Thioredoxin" evidence="9">
    <location>
        <begin position="13"/>
        <end position="157"/>
    </location>
</feature>
<feature type="signal peptide" evidence="8">
    <location>
        <begin position="1"/>
        <end position="23"/>
    </location>
</feature>
<evidence type="ECO:0000313" key="11">
    <source>
        <dbReference type="Proteomes" id="UP001054820"/>
    </source>
</evidence>
<dbReference type="CDD" id="cd03019">
    <property type="entry name" value="DsbA_DsbA"/>
    <property type="match status" value="1"/>
</dbReference>
<evidence type="ECO:0000256" key="2">
    <source>
        <dbReference type="ARBA" id="ARBA00005791"/>
    </source>
</evidence>
<reference evidence="10" key="1">
    <citation type="journal article" date="2022" name="Arch. Microbiol.">
        <title>Thiomicrorhabdus immobilis sp. nov., a mesophilic sulfur-oxidizing bacterium isolated from sediment of a brackish lake in northern Japan.</title>
        <authorList>
            <person name="Kojima H."/>
            <person name="Mochizuki J."/>
            <person name="Kanda M."/>
            <person name="Watanabe T."/>
            <person name="Fukui M."/>
        </authorList>
    </citation>
    <scope>NUCLEOTIDE SEQUENCE</scope>
    <source>
        <strain evidence="10">Am19</strain>
    </source>
</reference>
<evidence type="ECO:0000256" key="6">
    <source>
        <dbReference type="ARBA" id="ARBA00023284"/>
    </source>
</evidence>
<comment type="similarity">
    <text evidence="2">Belongs to the thioredoxin family. DsbA subfamily.</text>
</comment>
<gene>
    <name evidence="10" type="primary">dsbA</name>
    <name evidence="10" type="ORF">THMIRHAM_00260</name>
</gene>